<proteinExistence type="predicted"/>
<dbReference type="SUPFAM" id="SSF57903">
    <property type="entry name" value="FYVE/PHD zinc finger"/>
    <property type="match status" value="1"/>
</dbReference>
<dbReference type="PROSITE" id="PS01359">
    <property type="entry name" value="ZF_PHD_1"/>
    <property type="match status" value="1"/>
</dbReference>
<dbReference type="AlphaFoldDB" id="A0A6J8BW06"/>
<evidence type="ECO:0000313" key="7">
    <source>
        <dbReference type="Proteomes" id="UP000507470"/>
    </source>
</evidence>
<dbReference type="InterPro" id="IPR013083">
    <property type="entry name" value="Znf_RING/FYVE/PHD"/>
</dbReference>
<dbReference type="InterPro" id="IPR019786">
    <property type="entry name" value="Zinc_finger_PHD-type_CS"/>
</dbReference>
<dbReference type="Proteomes" id="UP000507470">
    <property type="component" value="Unassembled WGS sequence"/>
</dbReference>
<keyword evidence="3" id="KW-0862">Zinc</keyword>
<evidence type="ECO:0000313" key="6">
    <source>
        <dbReference type="EMBL" id="CAC5388183.1"/>
    </source>
</evidence>
<evidence type="ECO:0000256" key="4">
    <source>
        <dbReference type="PROSITE-ProRule" id="PRU00146"/>
    </source>
</evidence>
<gene>
    <name evidence="6" type="ORF">MCOR_23462</name>
</gene>
<keyword evidence="7" id="KW-1185">Reference proteome</keyword>
<feature type="domain" description="PHD-type" evidence="5">
    <location>
        <begin position="3"/>
        <end position="62"/>
    </location>
</feature>
<name>A0A6J8BW06_MYTCO</name>
<dbReference type="Gene3D" id="3.30.40.10">
    <property type="entry name" value="Zinc/RING finger domain, C3HC4 (zinc finger)"/>
    <property type="match status" value="1"/>
</dbReference>
<evidence type="ECO:0000256" key="2">
    <source>
        <dbReference type="ARBA" id="ARBA00022771"/>
    </source>
</evidence>
<dbReference type="PROSITE" id="PS50016">
    <property type="entry name" value="ZF_PHD_2"/>
    <property type="match status" value="1"/>
</dbReference>
<evidence type="ECO:0000256" key="1">
    <source>
        <dbReference type="ARBA" id="ARBA00022723"/>
    </source>
</evidence>
<accession>A0A6J8BW06</accession>
<keyword evidence="2 4" id="KW-0863">Zinc-finger</keyword>
<dbReference type="InterPro" id="IPR019787">
    <property type="entry name" value="Znf_PHD-finger"/>
</dbReference>
<dbReference type="GO" id="GO:0008270">
    <property type="term" value="F:zinc ion binding"/>
    <property type="evidence" value="ECO:0007669"/>
    <property type="project" value="UniProtKB-KW"/>
</dbReference>
<evidence type="ECO:0000256" key="3">
    <source>
        <dbReference type="ARBA" id="ARBA00022833"/>
    </source>
</evidence>
<sequence>MSDDSCIKCTKVVRPRQEAIQCEKCSGWQHRTCNTGISRDQYREAVRESTQIEWVCQDCTEASEVLRFIDRRLPEDISLDGFVADFEAGLWQALKQRFPRYAIQGCAFHWSQAVFRKVQEHGLQTAYNQKDSVYTFLRQLMALRSCRQSTSLILSSS</sequence>
<protein>
    <recommendedName>
        <fullName evidence="5">PHD-type domain-containing protein</fullName>
    </recommendedName>
</protein>
<dbReference type="InterPro" id="IPR011011">
    <property type="entry name" value="Znf_FYVE_PHD"/>
</dbReference>
<dbReference type="EMBL" id="CACVKT020004142">
    <property type="protein sequence ID" value="CAC5388183.1"/>
    <property type="molecule type" value="Genomic_DNA"/>
</dbReference>
<reference evidence="6 7" key="1">
    <citation type="submission" date="2020-06" db="EMBL/GenBank/DDBJ databases">
        <authorList>
            <person name="Li R."/>
            <person name="Bekaert M."/>
        </authorList>
    </citation>
    <scope>NUCLEOTIDE SEQUENCE [LARGE SCALE GENOMIC DNA]</scope>
    <source>
        <strain evidence="7">wild</strain>
    </source>
</reference>
<keyword evidence="1" id="KW-0479">Metal-binding</keyword>
<dbReference type="OrthoDB" id="6150250at2759"/>
<evidence type="ECO:0000259" key="5">
    <source>
        <dbReference type="PROSITE" id="PS50016"/>
    </source>
</evidence>
<organism evidence="6 7">
    <name type="scientific">Mytilus coruscus</name>
    <name type="common">Sea mussel</name>
    <dbReference type="NCBI Taxonomy" id="42192"/>
    <lineage>
        <taxon>Eukaryota</taxon>
        <taxon>Metazoa</taxon>
        <taxon>Spiralia</taxon>
        <taxon>Lophotrochozoa</taxon>
        <taxon>Mollusca</taxon>
        <taxon>Bivalvia</taxon>
        <taxon>Autobranchia</taxon>
        <taxon>Pteriomorphia</taxon>
        <taxon>Mytilida</taxon>
        <taxon>Mytiloidea</taxon>
        <taxon>Mytilidae</taxon>
        <taxon>Mytilinae</taxon>
        <taxon>Mytilus</taxon>
    </lineage>
</organism>